<keyword evidence="2" id="KW-1185">Reference proteome</keyword>
<dbReference type="RefSeq" id="WP_350934695.1">
    <property type="nucleotide sequence ID" value="NZ_JAYWLC010000002.1"/>
</dbReference>
<gene>
    <name evidence="1" type="ORF">VSX56_02785</name>
</gene>
<dbReference type="GO" id="GO:0016757">
    <property type="term" value="F:glycosyltransferase activity"/>
    <property type="evidence" value="ECO:0007669"/>
    <property type="project" value="UniProtKB-KW"/>
</dbReference>
<dbReference type="InterPro" id="IPR029044">
    <property type="entry name" value="Nucleotide-diphossugar_trans"/>
</dbReference>
<sequence length="279" mass="31574">MAEPNWFRYLKWRRRVAKARREIASRTGQGTPHGLPHRLVVSLTSFPPRYPALVLVLRSLLTQSITPDEVVLWLAEGDETALPDEIRALEAKGLTIRTCADWRSYKKHIPALLAYPEAAVVTFDDDVYYPRDWLERLVRASIAHPGEVIAHRAHRFTLCGGRPAPYLDWPKNIGEAGCGADIFLTGVHGVLYPPRSLHEDVTREDLFLRLAPTADDVWMYWMARMQGTLIRHAGGRTRVIEWPGTQEVSLKSINRSDHSQGNDEAIAAMMAHYGLPEPK</sequence>
<dbReference type="EC" id="2.4.-.-" evidence="1"/>
<reference evidence="1 2" key="1">
    <citation type="submission" date="2024-06" db="EMBL/GenBank/DDBJ databases">
        <title>Thioclava kandeliae sp. nov. from a rhizosphere soil sample of Kandelia candel in a mangrove.</title>
        <authorList>
            <person name="Mu T."/>
        </authorList>
    </citation>
    <scope>NUCLEOTIDE SEQUENCE [LARGE SCALE GENOMIC DNA]</scope>
    <source>
        <strain evidence="1 2">CPCC 100088</strain>
    </source>
</reference>
<dbReference type="EMBL" id="JAYWLC010000002">
    <property type="protein sequence ID" value="MER5170688.1"/>
    <property type="molecule type" value="Genomic_DNA"/>
</dbReference>
<name>A0ABV1SCQ5_9RHOB</name>
<dbReference type="CDD" id="cd00761">
    <property type="entry name" value="Glyco_tranf_GTA_type"/>
    <property type="match status" value="1"/>
</dbReference>
<protein>
    <submittedName>
        <fullName evidence="1">Glycosyltransferase family A protein</fullName>
        <ecNumber evidence="1">2.4.-.-</ecNumber>
    </submittedName>
</protein>
<keyword evidence="1" id="KW-0808">Transferase</keyword>
<evidence type="ECO:0000313" key="1">
    <source>
        <dbReference type="EMBL" id="MER5170688.1"/>
    </source>
</evidence>
<keyword evidence="1" id="KW-0328">Glycosyltransferase</keyword>
<organism evidence="1 2">
    <name type="scientific">Thioclava kandeliae</name>
    <dbReference type="NCBI Taxonomy" id="3070818"/>
    <lineage>
        <taxon>Bacteria</taxon>
        <taxon>Pseudomonadati</taxon>
        <taxon>Pseudomonadota</taxon>
        <taxon>Alphaproteobacteria</taxon>
        <taxon>Rhodobacterales</taxon>
        <taxon>Paracoccaceae</taxon>
        <taxon>Thioclava</taxon>
    </lineage>
</organism>
<accession>A0ABV1SCQ5</accession>
<comment type="caution">
    <text evidence="1">The sequence shown here is derived from an EMBL/GenBank/DDBJ whole genome shotgun (WGS) entry which is preliminary data.</text>
</comment>
<evidence type="ECO:0000313" key="2">
    <source>
        <dbReference type="Proteomes" id="UP001438953"/>
    </source>
</evidence>
<dbReference type="Proteomes" id="UP001438953">
    <property type="component" value="Unassembled WGS sequence"/>
</dbReference>
<dbReference type="SUPFAM" id="SSF53448">
    <property type="entry name" value="Nucleotide-diphospho-sugar transferases"/>
    <property type="match status" value="1"/>
</dbReference>
<proteinExistence type="predicted"/>